<dbReference type="InterPro" id="IPR036249">
    <property type="entry name" value="Thioredoxin-like_sf"/>
</dbReference>
<accession>A0AA37SQQ1</accession>
<sequence>MRTNTAINYQQYFEKGISFEEYLKRFAAEIALGEGSPFAQYLPQNWQRQNRLIRKIKLNEDLQKAIDDLKQPVNWLLITEHWCGDASQINPVILKAAEESNGKIDLRISYRDENEELIDAHLTDGRSRSIPILVQLDENYNLLNTYGPRPAEAQLLVMDLLSKGEDYNIPLHTWYAKDRQKAIQEDLVKLIESAV</sequence>
<proteinExistence type="predicted"/>
<protein>
    <submittedName>
        <fullName evidence="1">Thioredoxin</fullName>
    </submittedName>
</protein>
<dbReference type="Gene3D" id="3.40.30.10">
    <property type="entry name" value="Glutaredoxin"/>
    <property type="match status" value="1"/>
</dbReference>
<comment type="caution">
    <text evidence="1">The sequence shown here is derived from an EMBL/GenBank/DDBJ whole genome shotgun (WGS) entry which is preliminary data.</text>
</comment>
<dbReference type="AlphaFoldDB" id="A0AA37SQQ1"/>
<dbReference type="EMBL" id="BSOH01000015">
    <property type="protein sequence ID" value="GLR18112.1"/>
    <property type="molecule type" value="Genomic_DNA"/>
</dbReference>
<evidence type="ECO:0000313" key="2">
    <source>
        <dbReference type="Proteomes" id="UP001156666"/>
    </source>
</evidence>
<dbReference type="SUPFAM" id="SSF52833">
    <property type="entry name" value="Thioredoxin-like"/>
    <property type="match status" value="1"/>
</dbReference>
<name>A0AA37SQQ1_9BACT</name>
<dbReference type="Proteomes" id="UP001156666">
    <property type="component" value="Unassembled WGS sequence"/>
</dbReference>
<reference evidence="1" key="2">
    <citation type="submission" date="2023-01" db="EMBL/GenBank/DDBJ databases">
        <title>Draft genome sequence of Portibacter lacus strain NBRC 108769.</title>
        <authorList>
            <person name="Sun Q."/>
            <person name="Mori K."/>
        </authorList>
    </citation>
    <scope>NUCLEOTIDE SEQUENCE</scope>
    <source>
        <strain evidence="1">NBRC 108769</strain>
    </source>
</reference>
<reference evidence="1" key="1">
    <citation type="journal article" date="2014" name="Int. J. Syst. Evol. Microbiol.">
        <title>Complete genome sequence of Corynebacterium casei LMG S-19264T (=DSM 44701T), isolated from a smear-ripened cheese.</title>
        <authorList>
            <consortium name="US DOE Joint Genome Institute (JGI-PGF)"/>
            <person name="Walter F."/>
            <person name="Albersmeier A."/>
            <person name="Kalinowski J."/>
            <person name="Ruckert C."/>
        </authorList>
    </citation>
    <scope>NUCLEOTIDE SEQUENCE</scope>
    <source>
        <strain evidence="1">NBRC 108769</strain>
    </source>
</reference>
<organism evidence="1 2">
    <name type="scientific">Portibacter lacus</name>
    <dbReference type="NCBI Taxonomy" id="1099794"/>
    <lineage>
        <taxon>Bacteria</taxon>
        <taxon>Pseudomonadati</taxon>
        <taxon>Bacteroidota</taxon>
        <taxon>Saprospiria</taxon>
        <taxon>Saprospirales</taxon>
        <taxon>Haliscomenobacteraceae</taxon>
        <taxon>Portibacter</taxon>
    </lineage>
</organism>
<dbReference type="Pfam" id="PF14595">
    <property type="entry name" value="Thioredoxin_9"/>
    <property type="match status" value="1"/>
</dbReference>
<keyword evidence="2" id="KW-1185">Reference proteome</keyword>
<evidence type="ECO:0000313" key="1">
    <source>
        <dbReference type="EMBL" id="GLR18112.1"/>
    </source>
</evidence>
<gene>
    <name evidence="1" type="ORF">GCM10007940_27270</name>
</gene>
<dbReference type="RefSeq" id="WP_235294459.1">
    <property type="nucleotide sequence ID" value="NZ_BSOH01000015.1"/>
</dbReference>